<dbReference type="PANTHER" id="PTHR11452:SF14">
    <property type="entry name" value="ALPHA-GALACTOSIDASE A"/>
    <property type="match status" value="1"/>
</dbReference>
<feature type="domain" description="Alpha galactosidase A C-terminal" evidence="16">
    <location>
        <begin position="311"/>
        <end position="397"/>
    </location>
</feature>
<organism evidence="17 18">
    <name type="scientific">Urocolius indicus</name>
    <name type="common">Red-faced mousebird</name>
    <name type="synonym">Colius indicus</name>
    <dbReference type="NCBI Taxonomy" id="458196"/>
    <lineage>
        <taxon>Eukaryota</taxon>
        <taxon>Metazoa</taxon>
        <taxon>Chordata</taxon>
        <taxon>Craniata</taxon>
        <taxon>Vertebrata</taxon>
        <taxon>Euteleostomi</taxon>
        <taxon>Archelosauria</taxon>
        <taxon>Archosauria</taxon>
        <taxon>Dinosauria</taxon>
        <taxon>Saurischia</taxon>
        <taxon>Theropoda</taxon>
        <taxon>Coelurosauria</taxon>
        <taxon>Aves</taxon>
        <taxon>Neognathae</taxon>
        <taxon>Neoaves</taxon>
        <taxon>Telluraves</taxon>
        <taxon>Coraciimorphae</taxon>
        <taxon>Coliiformes</taxon>
        <taxon>Coliidae</taxon>
        <taxon>Urocolius</taxon>
    </lineage>
</organism>
<dbReference type="GO" id="GO:0009311">
    <property type="term" value="P:oligosaccharide metabolic process"/>
    <property type="evidence" value="ECO:0007669"/>
    <property type="project" value="TreeGrafter"/>
</dbReference>
<dbReference type="GO" id="GO:0004557">
    <property type="term" value="F:alpha-galactosidase activity"/>
    <property type="evidence" value="ECO:0007669"/>
    <property type="project" value="UniProtKB-EC"/>
</dbReference>
<dbReference type="PANTHER" id="PTHR11452">
    <property type="entry name" value="ALPHA-GALACTOSIDASE/ALPHA-N-ACETYLGALACTOSAMINIDASE"/>
    <property type="match status" value="1"/>
</dbReference>
<comment type="similarity">
    <text evidence="3 15">Belongs to the glycosyl hydrolase 27 family.</text>
</comment>
<evidence type="ECO:0000256" key="3">
    <source>
        <dbReference type="ARBA" id="ARBA00009743"/>
    </source>
</evidence>
<dbReference type="InterPro" id="IPR000111">
    <property type="entry name" value="Glyco_hydro_27/36_CS"/>
</dbReference>
<dbReference type="PRINTS" id="PR00740">
    <property type="entry name" value="GLHYDRLASE27"/>
</dbReference>
<comment type="caution">
    <text evidence="17">The sequence shown here is derived from an EMBL/GenBank/DDBJ whole genome shotgun (WGS) entry which is preliminary data.</text>
</comment>
<comment type="subcellular location">
    <subcellularLocation>
        <location evidence="2">Lysosome</location>
    </subcellularLocation>
</comment>
<name>A0A852KTT5_UROIN</name>
<comment type="catalytic activity">
    <reaction evidence="13">
        <text>a globoside Gb3Cer (d18:1(4E)) + H2O = a beta-D-Gal-(1-&gt;4)-beta-D-Glc-(1&lt;-&gt;1)-Cer(d18:1(4E)) + D-galactose</text>
        <dbReference type="Rhea" id="RHEA:21112"/>
        <dbReference type="ChEBI" id="CHEBI:4139"/>
        <dbReference type="ChEBI" id="CHEBI:15377"/>
        <dbReference type="ChEBI" id="CHEBI:17950"/>
        <dbReference type="ChEBI" id="CHEBI:18313"/>
    </reaction>
    <physiologicalReaction direction="left-to-right" evidence="13">
        <dbReference type="Rhea" id="RHEA:21113"/>
    </physiologicalReaction>
</comment>
<keyword evidence="18" id="KW-1185">Reference proteome</keyword>
<evidence type="ECO:0000256" key="13">
    <source>
        <dbReference type="ARBA" id="ARBA00051382"/>
    </source>
</evidence>
<protein>
    <recommendedName>
        <fullName evidence="15">Alpha-galactosidase</fullName>
        <ecNumber evidence="15">3.2.1.-</ecNumber>
    </recommendedName>
</protein>
<evidence type="ECO:0000256" key="9">
    <source>
        <dbReference type="ARBA" id="ARBA00023180"/>
    </source>
</evidence>
<evidence type="ECO:0000256" key="6">
    <source>
        <dbReference type="ARBA" id="ARBA00022801"/>
    </source>
</evidence>
<evidence type="ECO:0000313" key="17">
    <source>
        <dbReference type="EMBL" id="NXX80588.1"/>
    </source>
</evidence>
<dbReference type="Gene3D" id="2.60.40.1180">
    <property type="entry name" value="Golgi alpha-mannosidase II"/>
    <property type="match status" value="1"/>
</dbReference>
<keyword evidence="7" id="KW-0443">Lipid metabolism</keyword>
<accession>A0A852KTT5</accession>
<dbReference type="GO" id="GO:0005764">
    <property type="term" value="C:lysosome"/>
    <property type="evidence" value="ECO:0007669"/>
    <property type="project" value="UniProtKB-SubCell"/>
</dbReference>
<feature type="non-terminal residue" evidence="17">
    <location>
        <position position="1"/>
    </location>
</feature>
<dbReference type="Pfam" id="PF16499">
    <property type="entry name" value="Melibiase_2"/>
    <property type="match status" value="1"/>
</dbReference>
<gene>
    <name evidence="17" type="primary">Gla</name>
    <name evidence="17" type="ORF">UROIND_R01109</name>
</gene>
<evidence type="ECO:0000256" key="14">
    <source>
        <dbReference type="ARBA" id="ARBA00056170"/>
    </source>
</evidence>
<keyword evidence="8 15" id="KW-1015">Disulfide bond</keyword>
<dbReference type="InterPro" id="IPR013780">
    <property type="entry name" value="Glyco_hydro_b"/>
</dbReference>
<keyword evidence="5" id="KW-0732">Signal</keyword>
<dbReference type="PROSITE" id="PS00512">
    <property type="entry name" value="ALPHA_GALACTOSIDASE"/>
    <property type="match status" value="1"/>
</dbReference>
<evidence type="ECO:0000256" key="1">
    <source>
        <dbReference type="ARBA" id="ARBA00001255"/>
    </source>
</evidence>
<evidence type="ECO:0000256" key="15">
    <source>
        <dbReference type="RuleBase" id="RU361168"/>
    </source>
</evidence>
<dbReference type="Proteomes" id="UP000654395">
    <property type="component" value="Unassembled WGS sequence"/>
</dbReference>
<evidence type="ECO:0000256" key="10">
    <source>
        <dbReference type="ARBA" id="ARBA00023228"/>
    </source>
</evidence>
<dbReference type="GO" id="GO:0016139">
    <property type="term" value="P:glycoside catabolic process"/>
    <property type="evidence" value="ECO:0007669"/>
    <property type="project" value="TreeGrafter"/>
</dbReference>
<dbReference type="GO" id="GO:0005576">
    <property type="term" value="C:extracellular region"/>
    <property type="evidence" value="ECO:0007669"/>
    <property type="project" value="UniProtKB-ARBA"/>
</dbReference>
<dbReference type="FunFam" id="2.60.40.1180:FF:000017">
    <property type="entry name" value="Alpha-galactosidase A"/>
    <property type="match status" value="1"/>
</dbReference>
<comment type="subunit">
    <text evidence="4 15">Homodimer.</text>
</comment>
<dbReference type="OrthoDB" id="5795902at2759"/>
<comment type="catalytic activity">
    <reaction evidence="12">
        <text>a globoside Gb3Cer + H2O = a beta-D-galactosyl-(1-&gt;4)-beta-D-glucosyl-(1&lt;-&gt;1)-ceramide + D-galactose</text>
        <dbReference type="Rhea" id="RHEA:48020"/>
        <dbReference type="ChEBI" id="CHEBI:4139"/>
        <dbReference type="ChEBI" id="CHEBI:15377"/>
        <dbReference type="ChEBI" id="CHEBI:79208"/>
        <dbReference type="ChEBI" id="CHEBI:88154"/>
    </reaction>
    <physiologicalReaction direction="left-to-right" evidence="12">
        <dbReference type="Rhea" id="RHEA:48021"/>
    </physiologicalReaction>
</comment>
<dbReference type="SUPFAM" id="SSF51445">
    <property type="entry name" value="(Trans)glycosidases"/>
    <property type="match status" value="1"/>
</dbReference>
<dbReference type="GO" id="GO:0016020">
    <property type="term" value="C:membrane"/>
    <property type="evidence" value="ECO:0007669"/>
    <property type="project" value="GOC"/>
</dbReference>
<dbReference type="InterPro" id="IPR035373">
    <property type="entry name" value="Melibiase/NAGA_C"/>
</dbReference>
<dbReference type="FunFam" id="3.20.20.70:FF:000070">
    <property type="entry name" value="Alpha-galactosidase"/>
    <property type="match status" value="1"/>
</dbReference>
<dbReference type="InterPro" id="IPR002241">
    <property type="entry name" value="Glyco_hydro_27"/>
</dbReference>
<feature type="non-terminal residue" evidence="17">
    <location>
        <position position="403"/>
    </location>
</feature>
<proteinExistence type="inferred from homology"/>
<comment type="catalytic activity">
    <reaction evidence="1">
        <text>Hydrolysis of terminal, non-reducing alpha-D-galactose residues in alpha-D-galactosides, including galactose oligosaccharides, galactomannans and galactolipids.</text>
        <dbReference type="EC" id="3.2.1.22"/>
    </reaction>
</comment>
<keyword evidence="6 15" id="KW-0378">Hydrolase</keyword>
<evidence type="ECO:0000256" key="5">
    <source>
        <dbReference type="ARBA" id="ARBA00022729"/>
    </source>
</evidence>
<keyword evidence="9" id="KW-0325">Glycoprotein</keyword>
<comment type="function">
    <text evidence="14">Catalyzes the hydrolysis of glycosphingolipids and participates in their degradation in the lysosome.</text>
</comment>
<dbReference type="Pfam" id="PF17450">
    <property type="entry name" value="Melibiase_2_C"/>
    <property type="match status" value="1"/>
</dbReference>
<dbReference type="Gene3D" id="3.20.20.70">
    <property type="entry name" value="Aldolase class I"/>
    <property type="match status" value="1"/>
</dbReference>
<evidence type="ECO:0000256" key="12">
    <source>
        <dbReference type="ARBA" id="ARBA00051267"/>
    </source>
</evidence>
<sequence>AAAALDNGVARTPPMGWLHWERFLCATDCRGEPRRCVSEWLFMEMADVMAAEGWRDAGYEFVCIDDCWMAPTRDAHGRLQPDPRRFPSGIPRLAEYVHSKGLKLGIYSDVGNKTCAGFPGSYDHYELDAQTFASWGVDLLKFDGCNSGTLELLAEGYRRMSLALNKTGRSIVYSCEWPFYLRPVQQPNYTEIKQYCNHWRNFFDVYDSWSSIKSILDWTALHQDSIVKIAGPGGWNDPDMAMASLGGFVFSPQLVIGNFGLSWDQAVTQMAMWAIMAAPLFMSNDLRHISPEAKWLLQNKEVIAINQDVLGKQGYRVTKDKTFELWERPLSGQAYAVAVLNQQEIGGPQNFTFPLSLLGNGLACNPACSVQQVLPDSRAWGVYNWLSSLSVEVNPTGTVLLRV</sequence>
<dbReference type="GO" id="GO:0046479">
    <property type="term" value="P:glycosphingolipid catabolic process"/>
    <property type="evidence" value="ECO:0007669"/>
    <property type="project" value="UniProtKB-ARBA"/>
</dbReference>
<evidence type="ECO:0000256" key="4">
    <source>
        <dbReference type="ARBA" id="ARBA00011738"/>
    </source>
</evidence>
<evidence type="ECO:0000256" key="11">
    <source>
        <dbReference type="ARBA" id="ARBA00023295"/>
    </source>
</evidence>
<keyword evidence="11 15" id="KW-0326">Glycosidase</keyword>
<evidence type="ECO:0000256" key="8">
    <source>
        <dbReference type="ARBA" id="ARBA00023157"/>
    </source>
</evidence>
<dbReference type="InterPro" id="IPR013785">
    <property type="entry name" value="Aldolase_TIM"/>
</dbReference>
<dbReference type="AlphaFoldDB" id="A0A852KTT5"/>
<dbReference type="CDD" id="cd14792">
    <property type="entry name" value="GH27"/>
    <property type="match status" value="1"/>
</dbReference>
<keyword evidence="10" id="KW-0458">Lysosome</keyword>
<dbReference type="EMBL" id="WBNH01006566">
    <property type="protein sequence ID" value="NXX80588.1"/>
    <property type="molecule type" value="Genomic_DNA"/>
</dbReference>
<evidence type="ECO:0000313" key="18">
    <source>
        <dbReference type="Proteomes" id="UP000654395"/>
    </source>
</evidence>
<dbReference type="SUPFAM" id="SSF51011">
    <property type="entry name" value="Glycosyl hydrolase domain"/>
    <property type="match status" value="1"/>
</dbReference>
<evidence type="ECO:0000256" key="2">
    <source>
        <dbReference type="ARBA" id="ARBA00004371"/>
    </source>
</evidence>
<evidence type="ECO:0000259" key="16">
    <source>
        <dbReference type="Pfam" id="PF17450"/>
    </source>
</evidence>
<dbReference type="EC" id="3.2.1.-" evidence="15"/>
<dbReference type="InterPro" id="IPR017853">
    <property type="entry name" value="GH"/>
</dbReference>
<reference evidence="17" key="1">
    <citation type="submission" date="2020-02" db="EMBL/GenBank/DDBJ databases">
        <title>Bird 10,000 Genomes (B10K) Project - Family phase.</title>
        <authorList>
            <person name="Zhang G."/>
        </authorList>
    </citation>
    <scope>NUCLEOTIDE SEQUENCE</scope>
    <source>
        <strain evidence="17">B10K-DU-030-59</strain>
    </source>
</reference>
<evidence type="ECO:0000256" key="7">
    <source>
        <dbReference type="ARBA" id="ARBA00023098"/>
    </source>
</evidence>